<feature type="compositionally biased region" description="Polar residues" evidence="1">
    <location>
        <begin position="133"/>
        <end position="146"/>
    </location>
</feature>
<protein>
    <recommendedName>
        <fullName evidence="3">GIY-YIG domain-containing protein</fullName>
    </recommendedName>
</protein>
<dbReference type="AlphaFoldDB" id="A0A4E9EJL8"/>
<feature type="region of interest" description="Disordered" evidence="1">
    <location>
        <begin position="1"/>
        <end position="253"/>
    </location>
</feature>
<feature type="compositionally biased region" description="Low complexity" evidence="1">
    <location>
        <begin position="195"/>
        <end position="224"/>
    </location>
</feature>
<feature type="compositionally biased region" description="Basic and acidic residues" evidence="1">
    <location>
        <begin position="13"/>
        <end position="24"/>
    </location>
</feature>
<accession>A0A4E9EJL8</accession>
<sequence length="1003" mass="111018">MADRRPSGPPDPPDPKRSQKKDPPAEPAPSPQAPHQTGIRDFFKSSTTSIPSERTPSRQRAPSSTSSSGRGIQSFFQPTSTPAPSQQRAHSGGALPASSSRPDLNRDDSVRRSDVPQGRPRAPTVESLASGMGSLTTLPSSGSHSRLPTDRPIGSPQPLRSRANTLSSQPSVHGSPRPIPGSPLVPRSTAPTPGSPSLGRGRGSPLVPSATTSGSPSGPCRGSPSRPPPGSPSGPPPPPPPGPPSGPPPPDPIVCRAFEVIRALSHVDAQLLNRDVRRGFFRLDLGDIGEIPKLTDNFIDGNLAPYVQVRLFRRDGEVGAVPRPDIPHGGKCYVPSTHIRLGAFMKKRVDVVETQSIQPSLQTAQLSLPRSLSNITPLQAFLERLLISLSEVGTQAKLKLYGVPEITAAILLEGSKCRTFVDQFIHGMKKLGSLDLFQDGLPSLSRVWHELEHVDPNVSTQFTDVGTYFYVLIYYNEKTGAMSIYVGRTVNPLARHKQHTKSLFEGGQLLHYVVARKKIREGATHRLIPIAFLPNRIPDADLFQSWGETILAVLFGSFSPIMLNARPPSSSSEFTQNDLASLGQSLERDTYLKTCGAPLANLLQNAATRIKNSDSSLKPFDSSERFTGLNWSVPLVECAGVKENLWVRTTTHANSDRPAVWTFRTHPRRLTKERFITIFNAPIGCYPIRFRPLTPEYCTSLVAGSVVNVVVEITIDPTQRHPYAYSRMPAVGSFDCWDQAFRLAIRIEFEDAGKWKTVYLRQENIYVFATKIKAMKTSQFGEELNHIELSWCHSIKIMAALLNWEWTPTTDILAQRVWVPYFNRLRVTHYDFLNQCLVVSDSESTTKQVPRLLTLDETARNIEEKFGHDVNIGNMPGLALINVSGSSIRTKCDLCLLTSVKMGDRGGKMTSLARYCKNRVVIKTVDGQKLWQCPFSKLLNRYCTFTYSIENRRDLHDLVYMVGQADYPVQTIETPPNVFQFLEVREKLEQEPVDKDDKDDKEF</sequence>
<evidence type="ECO:0000256" key="1">
    <source>
        <dbReference type="SAM" id="MobiDB-lite"/>
    </source>
</evidence>
<feature type="compositionally biased region" description="Low complexity" evidence="1">
    <location>
        <begin position="58"/>
        <end position="74"/>
    </location>
</feature>
<evidence type="ECO:0008006" key="3">
    <source>
        <dbReference type="Google" id="ProtNLM"/>
    </source>
</evidence>
<reference evidence="2" key="1">
    <citation type="submission" date="2019-04" db="EMBL/GenBank/DDBJ databases">
        <authorList>
            <person name="Melise S."/>
            <person name="Noan J."/>
            <person name="Okalmin O."/>
        </authorList>
    </citation>
    <scope>NUCLEOTIDE SEQUENCE</scope>
    <source>
        <strain evidence="2">FN9</strain>
    </source>
</reference>
<dbReference type="EMBL" id="CAAKMV010000174">
    <property type="protein sequence ID" value="VIO63340.1"/>
    <property type="molecule type" value="Genomic_DNA"/>
</dbReference>
<feature type="compositionally biased region" description="Polar residues" evidence="1">
    <location>
        <begin position="162"/>
        <end position="172"/>
    </location>
</feature>
<organism evidence="2">
    <name type="scientific">Gibberella zeae</name>
    <name type="common">Wheat head blight fungus</name>
    <name type="synonym">Fusarium graminearum</name>
    <dbReference type="NCBI Taxonomy" id="5518"/>
    <lineage>
        <taxon>Eukaryota</taxon>
        <taxon>Fungi</taxon>
        <taxon>Dikarya</taxon>
        <taxon>Ascomycota</taxon>
        <taxon>Pezizomycotina</taxon>
        <taxon>Sordariomycetes</taxon>
        <taxon>Hypocreomycetidae</taxon>
        <taxon>Hypocreales</taxon>
        <taxon>Nectriaceae</taxon>
        <taxon>Fusarium</taxon>
    </lineage>
</organism>
<name>A0A4E9EJL8_GIBZA</name>
<feature type="compositionally biased region" description="Pro residues" evidence="1">
    <location>
        <begin position="225"/>
        <end position="252"/>
    </location>
</feature>
<gene>
    <name evidence="2" type="ORF">FUG_LOCUS511856</name>
</gene>
<evidence type="ECO:0000313" key="2">
    <source>
        <dbReference type="EMBL" id="VIO63340.1"/>
    </source>
</evidence>
<proteinExistence type="predicted"/>
<feature type="compositionally biased region" description="Polar residues" evidence="1">
    <location>
        <begin position="75"/>
        <end position="89"/>
    </location>
</feature>
<feature type="compositionally biased region" description="Basic and acidic residues" evidence="1">
    <location>
        <begin position="103"/>
        <end position="114"/>
    </location>
</feature>